<dbReference type="PANTHER" id="PTHR46360:SF1">
    <property type="entry name" value="DISKS LARGE HOMOLOG 5"/>
    <property type="match status" value="1"/>
</dbReference>
<dbReference type="Proteomes" id="UP001318040">
    <property type="component" value="Unplaced"/>
</dbReference>
<feature type="compositionally biased region" description="Polar residues" evidence="1">
    <location>
        <begin position="39"/>
        <end position="52"/>
    </location>
</feature>
<protein>
    <submittedName>
        <fullName evidence="4">Disks large homolog 5-like</fullName>
    </submittedName>
</protein>
<evidence type="ECO:0000256" key="1">
    <source>
        <dbReference type="SAM" id="MobiDB-lite"/>
    </source>
</evidence>
<keyword evidence="3" id="KW-1185">Reference proteome</keyword>
<organism evidence="3 4">
    <name type="scientific">Petromyzon marinus</name>
    <name type="common">Sea lamprey</name>
    <dbReference type="NCBI Taxonomy" id="7757"/>
    <lineage>
        <taxon>Eukaryota</taxon>
        <taxon>Metazoa</taxon>
        <taxon>Chordata</taxon>
        <taxon>Craniata</taxon>
        <taxon>Vertebrata</taxon>
        <taxon>Cyclostomata</taxon>
        <taxon>Hyperoartia</taxon>
        <taxon>Petromyzontiformes</taxon>
        <taxon>Petromyzontidae</taxon>
        <taxon>Petromyzon</taxon>
    </lineage>
</organism>
<evidence type="ECO:0000313" key="4">
    <source>
        <dbReference type="RefSeq" id="XP_032800206.1"/>
    </source>
</evidence>
<dbReference type="SMART" id="SM00228">
    <property type="entry name" value="PDZ"/>
    <property type="match status" value="1"/>
</dbReference>
<dbReference type="KEGG" id="pmrn:116937240"/>
<feature type="non-terminal residue" evidence="4">
    <location>
        <position position="1"/>
    </location>
</feature>
<dbReference type="Gene3D" id="2.30.42.10">
    <property type="match status" value="1"/>
</dbReference>
<name>A0AAJ7SK84_PETMA</name>
<feature type="domain" description="PDZ" evidence="2">
    <location>
        <begin position="139"/>
        <end position="218"/>
    </location>
</feature>
<feature type="compositionally biased region" description="Low complexity" evidence="1">
    <location>
        <begin position="84"/>
        <end position="112"/>
    </location>
</feature>
<dbReference type="InterPro" id="IPR001478">
    <property type="entry name" value="PDZ"/>
</dbReference>
<dbReference type="GO" id="GO:0035331">
    <property type="term" value="P:negative regulation of hippo signaling"/>
    <property type="evidence" value="ECO:0007669"/>
    <property type="project" value="TreeGrafter"/>
</dbReference>
<reference evidence="4" key="1">
    <citation type="submission" date="2025-08" db="UniProtKB">
        <authorList>
            <consortium name="RefSeq"/>
        </authorList>
    </citation>
    <scope>IDENTIFICATION</scope>
    <source>
        <tissue evidence="4">Sperm</tissue>
    </source>
</reference>
<proteinExistence type="predicted"/>
<gene>
    <name evidence="4" type="primary">LOC116937240</name>
</gene>
<feature type="region of interest" description="Disordered" evidence="1">
    <location>
        <begin position="84"/>
        <end position="133"/>
    </location>
</feature>
<dbReference type="RefSeq" id="XP_032800206.1">
    <property type="nucleotide sequence ID" value="XM_032944315.1"/>
</dbReference>
<dbReference type="GO" id="GO:0005886">
    <property type="term" value="C:plasma membrane"/>
    <property type="evidence" value="ECO:0007669"/>
    <property type="project" value="TreeGrafter"/>
</dbReference>
<sequence>LVHTSSPPPSPPPLPHLGSFGSVGGGGVKPGRIRIRIPSSHSLPHTNTATRNLVSPPPVSLSPSPAVAQAVDAAALVVTASTASTATTASTAASTASTASTTATTASTTGTSPHNVATAHGTQGERDSQRGGGCVEVRQVTLEREGEKLGISIAGGERGGVFVSRVEERSLAQRAGLGYGDQLLEYNGINLRNATEQQAKLIIGQTETGSTVTLLTQPQQHSPTSPTHHG</sequence>
<dbReference type="PROSITE" id="PS50106">
    <property type="entry name" value="PDZ"/>
    <property type="match status" value="1"/>
</dbReference>
<evidence type="ECO:0000259" key="2">
    <source>
        <dbReference type="PROSITE" id="PS50106"/>
    </source>
</evidence>
<dbReference type="AlphaFoldDB" id="A0AAJ7SK84"/>
<dbReference type="Pfam" id="PF00595">
    <property type="entry name" value="PDZ"/>
    <property type="match status" value="1"/>
</dbReference>
<dbReference type="InterPro" id="IPR036034">
    <property type="entry name" value="PDZ_sf"/>
</dbReference>
<dbReference type="PANTHER" id="PTHR46360">
    <property type="entry name" value="DISKS LARGE HOMOLOG 5"/>
    <property type="match status" value="1"/>
</dbReference>
<feature type="compositionally biased region" description="Pro residues" evidence="1">
    <location>
        <begin position="1"/>
        <end position="15"/>
    </location>
</feature>
<dbReference type="SUPFAM" id="SSF50156">
    <property type="entry name" value="PDZ domain-like"/>
    <property type="match status" value="1"/>
</dbReference>
<evidence type="ECO:0000313" key="3">
    <source>
        <dbReference type="Proteomes" id="UP001318040"/>
    </source>
</evidence>
<dbReference type="InterPro" id="IPR053004">
    <property type="entry name" value="MAGUK_Signaling_Regulators"/>
</dbReference>
<feature type="region of interest" description="Disordered" evidence="1">
    <location>
        <begin position="1"/>
        <end position="64"/>
    </location>
</feature>
<accession>A0AAJ7SK84</accession>